<protein>
    <submittedName>
        <fullName evidence="3">Type III secretion regulator InvE</fullName>
    </submittedName>
</protein>
<dbReference type="Proteomes" id="UP000017175">
    <property type="component" value="Chromosome"/>
</dbReference>
<feature type="region of interest" description="Disordered" evidence="1">
    <location>
        <begin position="1"/>
        <end position="38"/>
    </location>
</feature>
<evidence type="ECO:0000259" key="2">
    <source>
        <dbReference type="Pfam" id="PF07201"/>
    </source>
</evidence>
<dbReference type="GO" id="GO:0050709">
    <property type="term" value="P:negative regulation of protein secretion"/>
    <property type="evidence" value="ECO:0007669"/>
    <property type="project" value="InterPro"/>
</dbReference>
<dbReference type="eggNOG" id="ENOG502ZABZ">
    <property type="taxonomic scope" value="Bacteria"/>
</dbReference>
<sequence>MILPAISSGGRAAQARLNAEKAAEHPQPQATAETDLDDSGTAGVLQRFVQISDEMSAALAQFRGRRQFELKSDTLTDNFERVLDDDTVPKVRQILSLARLGDKPISWLLQMARKLFADDSDLALVLRELLRRKKLEKSTRQRLETLLQTVVAQASPKRMNAGINAALKARMFGASMAVRAALLRETYRDFLESDEGPVSCYQDWIALYGPLQRTNVLAFIEAALLTDISAQDPSCSRAEFGQLLARLNDLKRLRSADGLFIGGLLGDELICRHNPDESDWLVFLFGLLTWPDELDQLLLGVLGERVLLSLHRERSTLLQTVRRFSLQLPLQLFADEEAPLRLARQFSLLADVAYTHECIEQRRLGGCS</sequence>
<dbReference type="EMBL" id="CP010945">
    <property type="protein sequence ID" value="AKV07659.1"/>
    <property type="molecule type" value="Genomic_DNA"/>
</dbReference>
<evidence type="ECO:0000256" key="1">
    <source>
        <dbReference type="SAM" id="MobiDB-lite"/>
    </source>
</evidence>
<feature type="domain" description="Hypersensitivity response secretion-like HrpJ" evidence="2">
    <location>
        <begin position="48"/>
        <end position="208"/>
    </location>
</feature>
<organism evidence="3 4">
    <name type="scientific">Pseudomonas fluorescens NCIMB 11764</name>
    <dbReference type="NCBI Taxonomy" id="1221522"/>
    <lineage>
        <taxon>Bacteria</taxon>
        <taxon>Pseudomonadati</taxon>
        <taxon>Pseudomonadota</taxon>
        <taxon>Gammaproteobacteria</taxon>
        <taxon>Pseudomonadales</taxon>
        <taxon>Pseudomonadaceae</taxon>
        <taxon>Pseudomonas</taxon>
    </lineage>
</organism>
<dbReference type="GO" id="GO:0019867">
    <property type="term" value="C:outer membrane"/>
    <property type="evidence" value="ECO:0007669"/>
    <property type="project" value="InterPro"/>
</dbReference>
<evidence type="ECO:0000313" key="3">
    <source>
        <dbReference type="EMBL" id="AKV07659.1"/>
    </source>
</evidence>
<dbReference type="NCBIfam" id="TIGR02568">
    <property type="entry name" value="LcrE"/>
    <property type="match status" value="1"/>
</dbReference>
<proteinExistence type="predicted"/>
<dbReference type="PRINTS" id="PR01344">
    <property type="entry name" value="INVEPROTEIN"/>
</dbReference>
<dbReference type="GO" id="GO:0030254">
    <property type="term" value="P:protein secretion by the type III secretion system"/>
    <property type="evidence" value="ECO:0007669"/>
    <property type="project" value="InterPro"/>
</dbReference>
<gene>
    <name evidence="3" type="ORF">B723_15010</name>
</gene>
<name>A0A0K1QPH3_PSEFL</name>
<dbReference type="Gene3D" id="1.10.150.630">
    <property type="match status" value="1"/>
</dbReference>
<dbReference type="Pfam" id="PF07201">
    <property type="entry name" value="HrpJ"/>
    <property type="match status" value="1"/>
</dbReference>
<dbReference type="SUPFAM" id="SSF140591">
    <property type="entry name" value="Type III secretion system domain"/>
    <property type="match status" value="1"/>
</dbReference>
<dbReference type="RefSeq" id="WP_017337475.1">
    <property type="nucleotide sequence ID" value="NZ_CP010945.1"/>
</dbReference>
<dbReference type="OrthoDB" id="7028879at2"/>
<dbReference type="InterPro" id="IPR003520">
    <property type="entry name" value="Invas_InvE"/>
</dbReference>
<dbReference type="AlphaFoldDB" id="A0A0K1QPH3"/>
<evidence type="ECO:0000313" key="4">
    <source>
        <dbReference type="Proteomes" id="UP000017175"/>
    </source>
</evidence>
<accession>A0A0K1QPH3</accession>
<dbReference type="InterPro" id="IPR013401">
    <property type="entry name" value="T3SS_LcrE"/>
</dbReference>
<dbReference type="GO" id="GO:0009986">
    <property type="term" value="C:cell surface"/>
    <property type="evidence" value="ECO:0007669"/>
    <property type="project" value="InterPro"/>
</dbReference>
<reference evidence="3 4" key="1">
    <citation type="journal article" date="2012" name="J. Bacteriol.">
        <title>Draft genome sequence of the cyanide-utilizing bacterium Pseudomonas fluorescens strain NCIMB 11764.</title>
        <authorList>
            <person name="Vilo C.A."/>
            <person name="Benedik M.J."/>
            <person name="Kunz D.A."/>
            <person name="Dong Q."/>
        </authorList>
    </citation>
    <scope>NUCLEOTIDE SEQUENCE [LARGE SCALE GENOMIC DNA]</scope>
    <source>
        <strain evidence="3 4">NCIMB 11764</strain>
    </source>
</reference>
<dbReference type="InterPro" id="IPR010812">
    <property type="entry name" value="HrpJ-like"/>
</dbReference>